<reference evidence="2" key="1">
    <citation type="journal article" date="2014" name="Science">
        <title>Ancient hybridizations among the ancestral genomes of bread wheat.</title>
        <authorList>
            <consortium name="International Wheat Genome Sequencing Consortium,"/>
            <person name="Marcussen T."/>
            <person name="Sandve S.R."/>
            <person name="Heier L."/>
            <person name="Spannagl M."/>
            <person name="Pfeifer M."/>
            <person name="Jakobsen K.S."/>
            <person name="Wulff B.B."/>
            <person name="Steuernagel B."/>
            <person name="Mayer K.F."/>
            <person name="Olsen O.A."/>
        </authorList>
    </citation>
    <scope>NUCLEOTIDE SEQUENCE [LARGE SCALE GENOMIC DNA]</scope>
    <source>
        <strain evidence="2">cv. AL8/78</strain>
    </source>
</reference>
<protein>
    <submittedName>
        <fullName evidence="1">Uncharacterized protein</fullName>
    </submittedName>
</protein>
<proteinExistence type="predicted"/>
<dbReference type="AlphaFoldDB" id="A0A452XPK7"/>
<name>A0A452XPK7_AEGTS</name>
<dbReference type="Gramene" id="AET1Gv20094600.20">
    <property type="protein sequence ID" value="AET1Gv20094600.20"/>
    <property type="gene ID" value="AET1Gv20094600"/>
</dbReference>
<evidence type="ECO:0000313" key="2">
    <source>
        <dbReference type="Proteomes" id="UP000015105"/>
    </source>
</evidence>
<evidence type="ECO:0000313" key="1">
    <source>
        <dbReference type="EnsemblPlants" id="AET1Gv20094600.20"/>
    </source>
</evidence>
<keyword evidence="2" id="KW-1185">Reference proteome</keyword>
<reference evidence="1" key="3">
    <citation type="journal article" date="2017" name="Nature">
        <title>Genome sequence of the progenitor of the wheat D genome Aegilops tauschii.</title>
        <authorList>
            <person name="Luo M.C."/>
            <person name="Gu Y.Q."/>
            <person name="Puiu D."/>
            <person name="Wang H."/>
            <person name="Twardziok S.O."/>
            <person name="Deal K.R."/>
            <person name="Huo N."/>
            <person name="Zhu T."/>
            <person name="Wang L."/>
            <person name="Wang Y."/>
            <person name="McGuire P.E."/>
            <person name="Liu S."/>
            <person name="Long H."/>
            <person name="Ramasamy R.K."/>
            <person name="Rodriguez J.C."/>
            <person name="Van S.L."/>
            <person name="Yuan L."/>
            <person name="Wang Z."/>
            <person name="Xia Z."/>
            <person name="Xiao L."/>
            <person name="Anderson O.D."/>
            <person name="Ouyang S."/>
            <person name="Liang Y."/>
            <person name="Zimin A.V."/>
            <person name="Pertea G."/>
            <person name="Qi P."/>
            <person name="Bennetzen J.L."/>
            <person name="Dai X."/>
            <person name="Dawson M.W."/>
            <person name="Muller H.G."/>
            <person name="Kugler K."/>
            <person name="Rivarola-Duarte L."/>
            <person name="Spannagl M."/>
            <person name="Mayer K.F.X."/>
            <person name="Lu F.H."/>
            <person name="Bevan M.W."/>
            <person name="Leroy P."/>
            <person name="Li P."/>
            <person name="You F.M."/>
            <person name="Sun Q."/>
            <person name="Liu Z."/>
            <person name="Lyons E."/>
            <person name="Wicker T."/>
            <person name="Salzberg S.L."/>
            <person name="Devos K.M."/>
            <person name="Dvorak J."/>
        </authorList>
    </citation>
    <scope>NUCLEOTIDE SEQUENCE [LARGE SCALE GENOMIC DNA]</scope>
    <source>
        <strain evidence="1">cv. AL8/78</strain>
    </source>
</reference>
<organism evidence="1 2">
    <name type="scientific">Aegilops tauschii subsp. strangulata</name>
    <name type="common">Goatgrass</name>
    <dbReference type="NCBI Taxonomy" id="200361"/>
    <lineage>
        <taxon>Eukaryota</taxon>
        <taxon>Viridiplantae</taxon>
        <taxon>Streptophyta</taxon>
        <taxon>Embryophyta</taxon>
        <taxon>Tracheophyta</taxon>
        <taxon>Spermatophyta</taxon>
        <taxon>Magnoliopsida</taxon>
        <taxon>Liliopsida</taxon>
        <taxon>Poales</taxon>
        <taxon>Poaceae</taxon>
        <taxon>BOP clade</taxon>
        <taxon>Pooideae</taxon>
        <taxon>Triticodae</taxon>
        <taxon>Triticeae</taxon>
        <taxon>Triticinae</taxon>
        <taxon>Aegilops</taxon>
    </lineage>
</organism>
<reference evidence="1" key="5">
    <citation type="journal article" date="2021" name="G3 (Bethesda)">
        <title>Aegilops tauschii genome assembly Aet v5.0 features greater sequence contiguity and improved annotation.</title>
        <authorList>
            <person name="Wang L."/>
            <person name="Zhu T."/>
            <person name="Rodriguez J.C."/>
            <person name="Deal K.R."/>
            <person name="Dubcovsky J."/>
            <person name="McGuire P.E."/>
            <person name="Lux T."/>
            <person name="Spannagl M."/>
            <person name="Mayer K.F.X."/>
            <person name="Baldrich P."/>
            <person name="Meyers B.C."/>
            <person name="Huo N."/>
            <person name="Gu Y.Q."/>
            <person name="Zhou H."/>
            <person name="Devos K.M."/>
            <person name="Bennetzen J.L."/>
            <person name="Unver T."/>
            <person name="Budak H."/>
            <person name="Gulick P.J."/>
            <person name="Galiba G."/>
            <person name="Kalapos B."/>
            <person name="Nelson D.R."/>
            <person name="Li P."/>
            <person name="You F.M."/>
            <person name="Luo M.C."/>
            <person name="Dvorak J."/>
        </authorList>
    </citation>
    <scope>NUCLEOTIDE SEQUENCE [LARGE SCALE GENOMIC DNA]</scope>
    <source>
        <strain evidence="1">cv. AL8/78</strain>
    </source>
</reference>
<dbReference type="Proteomes" id="UP000015105">
    <property type="component" value="Chromosome 1D"/>
</dbReference>
<reference evidence="1" key="4">
    <citation type="submission" date="2019-03" db="UniProtKB">
        <authorList>
            <consortium name="EnsemblPlants"/>
        </authorList>
    </citation>
    <scope>IDENTIFICATION</scope>
</reference>
<accession>A0A452XPK7</accession>
<dbReference type="EnsemblPlants" id="AET1Gv20094600.20">
    <property type="protein sequence ID" value="AET1Gv20094600.20"/>
    <property type="gene ID" value="AET1Gv20094600"/>
</dbReference>
<reference evidence="2" key="2">
    <citation type="journal article" date="2017" name="Nat. Plants">
        <title>The Aegilops tauschii genome reveals multiple impacts of transposons.</title>
        <authorList>
            <person name="Zhao G."/>
            <person name="Zou C."/>
            <person name="Li K."/>
            <person name="Wang K."/>
            <person name="Li T."/>
            <person name="Gao L."/>
            <person name="Zhang X."/>
            <person name="Wang H."/>
            <person name="Yang Z."/>
            <person name="Liu X."/>
            <person name="Jiang W."/>
            <person name="Mao L."/>
            <person name="Kong X."/>
            <person name="Jiao Y."/>
            <person name="Jia J."/>
        </authorList>
    </citation>
    <scope>NUCLEOTIDE SEQUENCE [LARGE SCALE GENOMIC DNA]</scope>
    <source>
        <strain evidence="2">cv. AL8/78</strain>
    </source>
</reference>
<sequence>AAGRTPSRWLAAGPLSLPLGRGWRGVTGPSGGVRGSGWRRACRVAARRRFGRRPVAAVLVHIWATGPAGGSGGPWPAFSGGVAARWWCGRLDGGGRRCLRWLGARRPPAGSAAAGGGWKPVGVSYLKIAALVSVRQRTSAVRSRGNPTADSCVRDEGPRWTSALFLQCQPLCRCPAHCPSPFTTVFLF</sequence>